<evidence type="ECO:0000256" key="1">
    <source>
        <dbReference type="SAM" id="MobiDB-lite"/>
    </source>
</evidence>
<organism evidence="3 4">
    <name type="scientific">Bactrocera dorsalis</name>
    <name type="common">Oriental fruit fly</name>
    <name type="synonym">Dacus dorsalis</name>
    <dbReference type="NCBI Taxonomy" id="27457"/>
    <lineage>
        <taxon>Eukaryota</taxon>
        <taxon>Metazoa</taxon>
        <taxon>Ecdysozoa</taxon>
        <taxon>Arthropoda</taxon>
        <taxon>Hexapoda</taxon>
        <taxon>Insecta</taxon>
        <taxon>Pterygota</taxon>
        <taxon>Neoptera</taxon>
        <taxon>Endopterygota</taxon>
        <taxon>Diptera</taxon>
        <taxon>Brachycera</taxon>
        <taxon>Muscomorpha</taxon>
        <taxon>Tephritoidea</taxon>
        <taxon>Tephritidae</taxon>
        <taxon>Bactrocera</taxon>
        <taxon>Bactrocera</taxon>
    </lineage>
</organism>
<accession>A0ABM3J2C1</accession>
<evidence type="ECO:0000256" key="2">
    <source>
        <dbReference type="SAM" id="SignalP"/>
    </source>
</evidence>
<feature type="chain" id="PRO_5046450233" evidence="2">
    <location>
        <begin position="25"/>
        <end position="172"/>
    </location>
</feature>
<keyword evidence="2" id="KW-0732">Signal</keyword>
<protein>
    <submittedName>
        <fullName evidence="4">Uncharacterized protein LOC105233797 isoform X8</fullName>
    </submittedName>
</protein>
<dbReference type="GeneID" id="105233797"/>
<keyword evidence="3" id="KW-1185">Reference proteome</keyword>
<feature type="signal peptide" evidence="2">
    <location>
        <begin position="1"/>
        <end position="24"/>
    </location>
</feature>
<name>A0ABM3J2C1_BACDO</name>
<gene>
    <name evidence="4" type="primary">LOC105233797</name>
</gene>
<reference evidence="4" key="2">
    <citation type="submission" date="2025-08" db="UniProtKB">
        <authorList>
            <consortium name="RefSeq"/>
        </authorList>
    </citation>
    <scope>IDENTIFICATION</scope>
    <source>
        <tissue evidence="4">Adult</tissue>
    </source>
</reference>
<sequence>MKVSTVSIVMAILCTLSSWRSAKGGDTIAIAANNSSAIALSTGSYGTGPNAVVPKPSTPSNGGSSSGSNGGNPETDKIETTTMSYSKWGDDLLRALDEIYKAMERDNLDRDINALISLIEEYLAKAGASGATTAELDYCLKILIKANGSIDVTVKNSAYNNAFCTLIRIVKE</sequence>
<dbReference type="Proteomes" id="UP001652620">
    <property type="component" value="Chromosome 2"/>
</dbReference>
<reference evidence="3" key="1">
    <citation type="submission" date="2025-05" db="UniProtKB">
        <authorList>
            <consortium name="RefSeq"/>
        </authorList>
    </citation>
    <scope>NUCLEOTIDE SEQUENCE [LARGE SCALE GENOMIC DNA]</scope>
</reference>
<proteinExistence type="predicted"/>
<dbReference type="RefSeq" id="XP_049303375.1">
    <property type="nucleotide sequence ID" value="XM_049447418.1"/>
</dbReference>
<evidence type="ECO:0000313" key="3">
    <source>
        <dbReference type="Proteomes" id="UP001652620"/>
    </source>
</evidence>
<feature type="region of interest" description="Disordered" evidence="1">
    <location>
        <begin position="49"/>
        <end position="78"/>
    </location>
</feature>
<evidence type="ECO:0000313" key="4">
    <source>
        <dbReference type="RefSeq" id="XP_049303375.1"/>
    </source>
</evidence>